<proteinExistence type="predicted"/>
<dbReference type="RefSeq" id="WP_148696762.1">
    <property type="nucleotide sequence ID" value="NZ_CP017834.1"/>
</dbReference>
<reference evidence="1 2" key="1">
    <citation type="submission" date="2016-10" db="EMBL/GenBank/DDBJ databases">
        <title>Silvanigrella aquatica sp. nov., isolated from a freshwater lake located in the Black Forest, Germany, description of Silvanigrellaceae fam. nov., Silvanigrellales ord. nov., reclassification of the order Bdellovibrionales in the class Oligoflexia, reclassification of the families Bacteriovoracaceae and Halobacteriovoraceae in the new order Bacteriovoracales ord. nov., and reclassification of the family Pseudobacteriovoracaceae in the order Oligoflexiales.</title>
        <authorList>
            <person name="Hahn M.W."/>
            <person name="Schmidt J."/>
            <person name="Koll U."/>
            <person name="Rohde M."/>
            <person name="Verbag S."/>
            <person name="Pitt A."/>
            <person name="Nakai R."/>
            <person name="Naganuma T."/>
            <person name="Lang E."/>
        </authorList>
    </citation>
    <scope>NUCLEOTIDE SEQUENCE [LARGE SCALE GENOMIC DNA]</scope>
    <source>
        <strain evidence="1 2">MWH-Nonnen-W8red</strain>
    </source>
</reference>
<dbReference type="EMBL" id="CP017834">
    <property type="protein sequence ID" value="APJ03047.1"/>
    <property type="molecule type" value="Genomic_DNA"/>
</dbReference>
<sequence length="282" mass="33783">MLIHIDDIETFPDHLLQFLTNNFKIFHLYTSENDRLEDLYNSNFEERDLLRNHHNKYKSSLINIIDKLLILIDNFEFSYYHCTKLLENEMEYIKSHGLFPFSYDLSEKKLQFLKESSLIDGLVLDFLRINNHSHNPKGRDGLVFVLNKNSIKNNYGVDKFLKYWGGENIFYFKNNNYNINELSKIGTSSIIKLKFKLGYFLDDFYKREIAFTICNTFYKFKKERELALSGYSQKYEIRLREKIEPKNIIDIVTYSDEEFKTIICCDLYNDLGNYNNKYSLFS</sequence>
<evidence type="ECO:0000313" key="2">
    <source>
        <dbReference type="Proteomes" id="UP000184731"/>
    </source>
</evidence>
<organism evidence="1 2">
    <name type="scientific">Silvanigrella aquatica</name>
    <dbReference type="NCBI Taxonomy" id="1915309"/>
    <lineage>
        <taxon>Bacteria</taxon>
        <taxon>Pseudomonadati</taxon>
        <taxon>Bdellovibrionota</taxon>
        <taxon>Oligoflexia</taxon>
        <taxon>Silvanigrellales</taxon>
        <taxon>Silvanigrellaceae</taxon>
        <taxon>Silvanigrella</taxon>
    </lineage>
</organism>
<gene>
    <name evidence="1" type="ORF">AXG55_03625</name>
</gene>
<name>A0A1L4CYN3_9BACT</name>
<dbReference type="Proteomes" id="UP000184731">
    <property type="component" value="Chromosome"/>
</dbReference>
<accession>A0A1L4CYN3</accession>
<evidence type="ECO:0000313" key="1">
    <source>
        <dbReference type="EMBL" id="APJ03047.1"/>
    </source>
</evidence>
<dbReference type="AlphaFoldDB" id="A0A1L4CYN3"/>
<keyword evidence="2" id="KW-1185">Reference proteome</keyword>
<dbReference type="KEGG" id="saqi:AXG55_03625"/>
<protein>
    <submittedName>
        <fullName evidence="1">Uncharacterized protein</fullName>
    </submittedName>
</protein>